<protein>
    <submittedName>
        <fullName evidence="1">Uncharacterized protein</fullName>
    </submittedName>
</protein>
<organism evidence="1 2">
    <name type="scientific">Chondromyces crocatus</name>
    <dbReference type="NCBI Taxonomy" id="52"/>
    <lineage>
        <taxon>Bacteria</taxon>
        <taxon>Pseudomonadati</taxon>
        <taxon>Myxococcota</taxon>
        <taxon>Polyangia</taxon>
        <taxon>Polyangiales</taxon>
        <taxon>Polyangiaceae</taxon>
        <taxon>Chondromyces</taxon>
    </lineage>
</organism>
<evidence type="ECO:0000313" key="2">
    <source>
        <dbReference type="Proteomes" id="UP000067626"/>
    </source>
</evidence>
<reference evidence="1 2" key="1">
    <citation type="submission" date="2015-07" db="EMBL/GenBank/DDBJ databases">
        <title>Genome analysis of myxobacterium Chondromyces crocatus Cm c5 reveals a high potential for natural compound synthesis and the genetic basis for the loss of fruiting body formation.</title>
        <authorList>
            <person name="Zaburannyi N."/>
            <person name="Bunk B."/>
            <person name="Maier J."/>
            <person name="Overmann J."/>
            <person name="Mueller R."/>
        </authorList>
    </citation>
    <scope>NUCLEOTIDE SEQUENCE [LARGE SCALE GENOMIC DNA]</scope>
    <source>
        <strain evidence="1 2">Cm c5</strain>
    </source>
</reference>
<evidence type="ECO:0000313" key="1">
    <source>
        <dbReference type="EMBL" id="AKT41112.1"/>
    </source>
</evidence>
<accession>A0A0K1EKC2</accession>
<gene>
    <name evidence="1" type="ORF">CMC5_052730</name>
</gene>
<name>A0A0K1EKC2_CHOCO</name>
<dbReference type="Proteomes" id="UP000067626">
    <property type="component" value="Chromosome"/>
</dbReference>
<dbReference type="AlphaFoldDB" id="A0A0K1EKC2"/>
<sequence length="36" mass="4154">MRWDARCHTCVREAFEVEGLREATDAEMPSRDTGAR</sequence>
<dbReference type="STRING" id="52.CMC5_052730"/>
<dbReference type="EMBL" id="CP012159">
    <property type="protein sequence ID" value="AKT41112.1"/>
    <property type="molecule type" value="Genomic_DNA"/>
</dbReference>
<dbReference type="KEGG" id="ccro:CMC5_052730"/>
<proteinExistence type="predicted"/>
<keyword evidence="2" id="KW-1185">Reference proteome</keyword>